<reference evidence="1 2" key="1">
    <citation type="submission" date="2023-01" db="EMBL/GenBank/DDBJ databases">
        <title>Analysis of 21 Apiospora genomes using comparative genomics revels a genus with tremendous synthesis potential of carbohydrate active enzymes and secondary metabolites.</title>
        <authorList>
            <person name="Sorensen T."/>
        </authorList>
    </citation>
    <scope>NUCLEOTIDE SEQUENCE [LARGE SCALE GENOMIC DNA]</scope>
    <source>
        <strain evidence="1 2">CBS 33761</strain>
    </source>
</reference>
<evidence type="ECO:0000313" key="1">
    <source>
        <dbReference type="EMBL" id="KAK8043300.1"/>
    </source>
</evidence>
<accession>A0ABR1T9M7</accession>
<evidence type="ECO:0008006" key="3">
    <source>
        <dbReference type="Google" id="ProtNLM"/>
    </source>
</evidence>
<dbReference type="EMBL" id="JAQQWK010000004">
    <property type="protein sequence ID" value="KAK8043300.1"/>
    <property type="molecule type" value="Genomic_DNA"/>
</dbReference>
<dbReference type="Proteomes" id="UP001444661">
    <property type="component" value="Unassembled WGS sequence"/>
</dbReference>
<evidence type="ECO:0000313" key="2">
    <source>
        <dbReference type="Proteomes" id="UP001444661"/>
    </source>
</evidence>
<gene>
    <name evidence="1" type="ORF">PG993_005730</name>
</gene>
<keyword evidence="2" id="KW-1185">Reference proteome</keyword>
<organism evidence="1 2">
    <name type="scientific">Apiospora rasikravindrae</name>
    <dbReference type="NCBI Taxonomy" id="990691"/>
    <lineage>
        <taxon>Eukaryota</taxon>
        <taxon>Fungi</taxon>
        <taxon>Dikarya</taxon>
        <taxon>Ascomycota</taxon>
        <taxon>Pezizomycotina</taxon>
        <taxon>Sordariomycetes</taxon>
        <taxon>Xylariomycetidae</taxon>
        <taxon>Amphisphaeriales</taxon>
        <taxon>Apiosporaceae</taxon>
        <taxon>Apiospora</taxon>
    </lineage>
</organism>
<comment type="caution">
    <text evidence="1">The sequence shown here is derived from an EMBL/GenBank/DDBJ whole genome shotgun (WGS) entry which is preliminary data.</text>
</comment>
<protein>
    <recommendedName>
        <fullName evidence="3">F-box domain-containing protein</fullName>
    </recommendedName>
</protein>
<proteinExistence type="predicted"/>
<sequence length="396" mass="46806">MARLNDLPNELYLELLCQCHPRDVHALARASPPIFRVFQWHRLNIINRLIRRLFVAPRPAAILSVAHLRLLGTRCKSTKEYEQRVRFNFDQFTDLGGELAKKWPSDLPTLAILADLCVELDLLTEKIRNEHWLAMLERATAARRNLGSKTVPLPTHLGAEEAWLVQSGLLLYELYCRLFYHGSHTLHLDTPRFRERFRWRKDNFLPAIQFVYDIHWTSLLQVLNDESPRGTFPSYIEPPPPGHTLHQVQNNSQISDLHWIPPDEKAKFLRYLSSFGTQFATKVSQCPPSETKTLILSKFSDFRKLDAAHPRHYFPQPECEPVLDYLGKVSEERWNQRVTEHRVYSKRYKWYIGPWFQDWSVGLISQEEWWDNVCHWEQFRSLADEHESWMQHRYGG</sequence>
<name>A0ABR1T9M7_9PEZI</name>